<dbReference type="InterPro" id="IPR051706">
    <property type="entry name" value="Glycosyltransferase_domain"/>
</dbReference>
<sequence>MSGWQSHWNAFGALLYNGSMQDPTSHEEYVNAGFTTVADAPRRRKELEIPGRPCWEDGCAKCLASASMGRCSACAAVEECSCMCSSFFQKESFAPVAPEEREIHVSAAAKHFIPRVVHQVWISDEALEGDPKKHRGILKLLERNRQLGNHTLYDGTAARQFIQQRFPSSVLDAFDLLVPGKFKSDLARLCLLLVEGGVYVDNDILLTTSLDELLGGHTGFLATLDRFANRGANQTCLLNGLIAAAPGHPAIAIALARLVAHVLNQDTFADLLGDFSDPPVWHMVTSSDLWATGPCLLGSSLNLALARDPFAGFEPGTWSFDARSSASGGIRFGQVRLLDLRPVEPASRGMEFGVEVDPARIRPLAPEKCRAHHCHHARYDVDGDRYVGFSKFLQTTEVPSWLNASIGHLDWDGWRWGRSEMFTRPNRPRARRQMQMTVVYPSAVLSISSNGTITYQHYQHMSAWVHKCGRRAQALYFIPLQGGETAWAEGEVEEAPEEDLSLLDASAEGFEPEDGAAEEDLASLEAADGLEEVAEEDLAALEAAALDSFEAPADEGPPVEAAPGFEASEVADAEEEEDLAALEAAACASFEEGPEDAEAAGRCPLADATSEFPQAQDPGNGSFCRAFA</sequence>
<proteinExistence type="predicted"/>
<dbReference type="EMBL" id="CAJNDS010002093">
    <property type="protein sequence ID" value="CAE7321498.1"/>
    <property type="molecule type" value="Genomic_DNA"/>
</dbReference>
<organism evidence="3 4">
    <name type="scientific">Symbiodinium natans</name>
    <dbReference type="NCBI Taxonomy" id="878477"/>
    <lineage>
        <taxon>Eukaryota</taxon>
        <taxon>Sar</taxon>
        <taxon>Alveolata</taxon>
        <taxon>Dinophyceae</taxon>
        <taxon>Suessiales</taxon>
        <taxon>Symbiodiniaceae</taxon>
        <taxon>Symbiodinium</taxon>
    </lineage>
</organism>
<comment type="caution">
    <text evidence="3">The sequence shown here is derived from an EMBL/GenBank/DDBJ whole genome shotgun (WGS) entry which is preliminary data.</text>
</comment>
<dbReference type="OrthoDB" id="41634at2759"/>
<dbReference type="Proteomes" id="UP000604046">
    <property type="component" value="Unassembled WGS sequence"/>
</dbReference>
<keyword evidence="1" id="KW-0808">Transferase</keyword>
<evidence type="ECO:0000313" key="4">
    <source>
        <dbReference type="Proteomes" id="UP000604046"/>
    </source>
</evidence>
<evidence type="ECO:0000256" key="1">
    <source>
        <dbReference type="ARBA" id="ARBA00022679"/>
    </source>
</evidence>
<dbReference type="Gene3D" id="3.90.550.20">
    <property type="match status" value="1"/>
</dbReference>
<dbReference type="GO" id="GO:0000030">
    <property type="term" value="F:mannosyltransferase activity"/>
    <property type="evidence" value="ECO:0007669"/>
    <property type="project" value="TreeGrafter"/>
</dbReference>
<protein>
    <submittedName>
        <fullName evidence="3">Uncharacterized protein</fullName>
    </submittedName>
</protein>
<dbReference type="SUPFAM" id="SSF53448">
    <property type="entry name" value="Nucleotide-diphospho-sugar transferases"/>
    <property type="match status" value="1"/>
</dbReference>
<dbReference type="PANTHER" id="PTHR32385">
    <property type="entry name" value="MANNOSYL PHOSPHORYLINOSITOL CERAMIDE SYNTHASE"/>
    <property type="match status" value="1"/>
</dbReference>
<dbReference type="PANTHER" id="PTHR32385:SF15">
    <property type="entry name" value="INOSITOL PHOSPHOCERAMIDE MANNOSYLTRANSFERASE 1"/>
    <property type="match status" value="1"/>
</dbReference>
<keyword evidence="4" id="KW-1185">Reference proteome</keyword>
<feature type="region of interest" description="Disordered" evidence="2">
    <location>
        <begin position="590"/>
        <end position="628"/>
    </location>
</feature>
<dbReference type="InterPro" id="IPR007577">
    <property type="entry name" value="GlycoTrfase_DXD_sugar-bd_CS"/>
</dbReference>
<dbReference type="GO" id="GO:0051999">
    <property type="term" value="P:mannosyl-inositol phosphorylceramide biosynthetic process"/>
    <property type="evidence" value="ECO:0007669"/>
    <property type="project" value="TreeGrafter"/>
</dbReference>
<evidence type="ECO:0000313" key="3">
    <source>
        <dbReference type="EMBL" id="CAE7321498.1"/>
    </source>
</evidence>
<reference evidence="3" key="1">
    <citation type="submission" date="2021-02" db="EMBL/GenBank/DDBJ databases">
        <authorList>
            <person name="Dougan E. K."/>
            <person name="Rhodes N."/>
            <person name="Thang M."/>
            <person name="Chan C."/>
        </authorList>
    </citation>
    <scope>NUCLEOTIDE SEQUENCE</scope>
</reference>
<dbReference type="AlphaFoldDB" id="A0A812P7G7"/>
<dbReference type="InterPro" id="IPR029044">
    <property type="entry name" value="Nucleotide-diphossugar_trans"/>
</dbReference>
<dbReference type="Pfam" id="PF04488">
    <property type="entry name" value="Gly_transf_sug"/>
    <property type="match status" value="1"/>
</dbReference>
<name>A0A812P7G7_9DINO</name>
<gene>
    <name evidence="3" type="ORF">SNAT2548_LOCUS16846</name>
</gene>
<evidence type="ECO:0000256" key="2">
    <source>
        <dbReference type="SAM" id="MobiDB-lite"/>
    </source>
</evidence>
<dbReference type="GO" id="GO:0016020">
    <property type="term" value="C:membrane"/>
    <property type="evidence" value="ECO:0007669"/>
    <property type="project" value="GOC"/>
</dbReference>
<accession>A0A812P7G7</accession>